<dbReference type="AlphaFoldDB" id="A0A485KD75"/>
<evidence type="ECO:0000313" key="7">
    <source>
        <dbReference type="EMBL" id="VFT81851.1"/>
    </source>
</evidence>
<accession>A0A485KD75</accession>
<evidence type="ECO:0000256" key="4">
    <source>
        <dbReference type="PROSITE-ProRule" id="PRU00175"/>
    </source>
</evidence>
<name>A0A485KD75_9STRA</name>
<evidence type="ECO:0000313" key="8">
    <source>
        <dbReference type="Proteomes" id="UP000332933"/>
    </source>
</evidence>
<reference evidence="6" key="2">
    <citation type="submission" date="2019-06" db="EMBL/GenBank/DDBJ databases">
        <title>Genomics analysis of Aphanomyces spp. identifies a new class of oomycete effector associated with host adaptation.</title>
        <authorList>
            <person name="Gaulin E."/>
        </authorList>
    </citation>
    <scope>NUCLEOTIDE SEQUENCE</scope>
    <source>
        <strain evidence="6">CBS 578.67</strain>
    </source>
</reference>
<dbReference type="Gene3D" id="3.30.40.10">
    <property type="entry name" value="Zinc/RING finger domain, C3HC4 (zinc finger)"/>
    <property type="match status" value="1"/>
</dbReference>
<evidence type="ECO:0000256" key="2">
    <source>
        <dbReference type="ARBA" id="ARBA00022771"/>
    </source>
</evidence>
<keyword evidence="3" id="KW-0862">Zinc</keyword>
<dbReference type="PANTHER" id="PTHR15710">
    <property type="entry name" value="E3 UBIQUITIN-PROTEIN LIGASE PRAJA"/>
    <property type="match status" value="1"/>
</dbReference>
<dbReference type="EMBL" id="CAADRA010001226">
    <property type="protein sequence ID" value="VFT81851.1"/>
    <property type="molecule type" value="Genomic_DNA"/>
</dbReference>
<evidence type="ECO:0000313" key="6">
    <source>
        <dbReference type="EMBL" id="KAF0712619.1"/>
    </source>
</evidence>
<evidence type="ECO:0000259" key="5">
    <source>
        <dbReference type="PROSITE" id="PS50089"/>
    </source>
</evidence>
<evidence type="ECO:0000256" key="1">
    <source>
        <dbReference type="ARBA" id="ARBA00022723"/>
    </source>
</evidence>
<dbReference type="PANTHER" id="PTHR15710:SF74">
    <property type="entry name" value="RING-TYPE E3 UBIQUITIN TRANSFERASE-RELATED"/>
    <property type="match status" value="1"/>
</dbReference>
<keyword evidence="2 4" id="KW-0863">Zinc-finger</keyword>
<organism evidence="7 8">
    <name type="scientific">Aphanomyces stellatus</name>
    <dbReference type="NCBI Taxonomy" id="120398"/>
    <lineage>
        <taxon>Eukaryota</taxon>
        <taxon>Sar</taxon>
        <taxon>Stramenopiles</taxon>
        <taxon>Oomycota</taxon>
        <taxon>Saprolegniomycetes</taxon>
        <taxon>Saprolegniales</taxon>
        <taxon>Verrucalvaceae</taxon>
        <taxon>Aphanomyces</taxon>
    </lineage>
</organism>
<dbReference type="SMART" id="SM00184">
    <property type="entry name" value="RING"/>
    <property type="match status" value="1"/>
</dbReference>
<dbReference type="EMBL" id="VJMH01001226">
    <property type="protein sequence ID" value="KAF0712619.1"/>
    <property type="molecule type" value="Genomic_DNA"/>
</dbReference>
<keyword evidence="8" id="KW-1185">Reference proteome</keyword>
<keyword evidence="1" id="KW-0479">Metal-binding</keyword>
<protein>
    <submittedName>
        <fullName evidence="7">Aste57867_4755 protein</fullName>
    </submittedName>
</protein>
<dbReference type="Pfam" id="PF13639">
    <property type="entry name" value="zf-RING_2"/>
    <property type="match status" value="1"/>
</dbReference>
<gene>
    <name evidence="7" type="primary">Aste57867_4755</name>
    <name evidence="6" type="ORF">As57867_004742</name>
    <name evidence="7" type="ORF">ASTE57867_4755</name>
</gene>
<dbReference type="InterPro" id="IPR001841">
    <property type="entry name" value="Znf_RING"/>
</dbReference>
<sequence length="215" mass="23460">MSSLEHETSSAGINVRVTVSYPVPDAFKVADVLTVFRSASWVHYMIGHVVPYLKSSSPAKKEVLAALTTIACTSDEECVICMSAMTECVALACAHEFHTDCIKSWLSMRSTCPTCRYQYQNEFSGRYAFKGIDSGLVVDKDLAAIEDDELLHAIDLGGKLVKAIVQVALIPIQQHPNMEKYPCELKAAVLRDIPPVKSTIASTENGTQETTVEAS</sequence>
<feature type="domain" description="RING-type" evidence="5">
    <location>
        <begin position="78"/>
        <end position="116"/>
    </location>
</feature>
<dbReference type="OrthoDB" id="58057at2759"/>
<evidence type="ECO:0000256" key="3">
    <source>
        <dbReference type="ARBA" id="ARBA00022833"/>
    </source>
</evidence>
<dbReference type="SUPFAM" id="SSF57850">
    <property type="entry name" value="RING/U-box"/>
    <property type="match status" value="1"/>
</dbReference>
<dbReference type="Proteomes" id="UP000332933">
    <property type="component" value="Unassembled WGS sequence"/>
</dbReference>
<proteinExistence type="predicted"/>
<dbReference type="PROSITE" id="PS50089">
    <property type="entry name" value="ZF_RING_2"/>
    <property type="match status" value="1"/>
</dbReference>
<dbReference type="InterPro" id="IPR013083">
    <property type="entry name" value="Znf_RING/FYVE/PHD"/>
</dbReference>
<reference evidence="7 8" key="1">
    <citation type="submission" date="2019-03" db="EMBL/GenBank/DDBJ databases">
        <authorList>
            <person name="Gaulin E."/>
            <person name="Dumas B."/>
        </authorList>
    </citation>
    <scope>NUCLEOTIDE SEQUENCE [LARGE SCALE GENOMIC DNA]</scope>
    <source>
        <strain evidence="7">CBS 568.67</strain>
    </source>
</reference>
<dbReference type="GO" id="GO:0008270">
    <property type="term" value="F:zinc ion binding"/>
    <property type="evidence" value="ECO:0007669"/>
    <property type="project" value="UniProtKB-KW"/>
</dbReference>